<evidence type="ECO:0000313" key="2">
    <source>
        <dbReference type="EMBL" id="KAF9498424.1"/>
    </source>
</evidence>
<reference evidence="2" key="1">
    <citation type="submission" date="2020-11" db="EMBL/GenBank/DDBJ databases">
        <authorList>
            <consortium name="DOE Joint Genome Institute"/>
            <person name="Ahrendt S."/>
            <person name="Riley R."/>
            <person name="Andreopoulos W."/>
            <person name="Labutti K."/>
            <person name="Pangilinan J."/>
            <person name="Ruiz-Duenas F.J."/>
            <person name="Barrasa J.M."/>
            <person name="Sanchez-Garcia M."/>
            <person name="Camarero S."/>
            <person name="Miyauchi S."/>
            <person name="Serrano A."/>
            <person name="Linde D."/>
            <person name="Babiker R."/>
            <person name="Drula E."/>
            <person name="Ayuso-Fernandez I."/>
            <person name="Pacheco R."/>
            <person name="Padilla G."/>
            <person name="Ferreira P."/>
            <person name="Barriuso J."/>
            <person name="Kellner H."/>
            <person name="Castanera R."/>
            <person name="Alfaro M."/>
            <person name="Ramirez L."/>
            <person name="Pisabarro A.G."/>
            <person name="Kuo A."/>
            <person name="Tritt A."/>
            <person name="Lipzen A."/>
            <person name="He G."/>
            <person name="Yan M."/>
            <person name="Ng V."/>
            <person name="Cullen D."/>
            <person name="Martin F."/>
            <person name="Rosso M.-N."/>
            <person name="Henrissat B."/>
            <person name="Hibbett D."/>
            <person name="Martinez A.T."/>
            <person name="Grigoriev I.V."/>
        </authorList>
    </citation>
    <scope>NUCLEOTIDE SEQUENCE</scope>
    <source>
        <strain evidence="2">ATCC 90797</strain>
    </source>
</reference>
<dbReference type="AlphaFoldDB" id="A0A9P6A2I4"/>
<feature type="region of interest" description="Disordered" evidence="1">
    <location>
        <begin position="32"/>
        <end position="96"/>
    </location>
</feature>
<comment type="caution">
    <text evidence="2">The sequence shown here is derived from an EMBL/GenBank/DDBJ whole genome shotgun (WGS) entry which is preliminary data.</text>
</comment>
<accession>A0A9P6A2I4</accession>
<protein>
    <submittedName>
        <fullName evidence="2">Uncharacterized protein</fullName>
    </submittedName>
</protein>
<proteinExistence type="predicted"/>
<name>A0A9P6A2I4_PLEER</name>
<gene>
    <name evidence="2" type="ORF">BDN71DRAFT_377531</name>
</gene>
<feature type="compositionally biased region" description="Polar residues" evidence="1">
    <location>
        <begin position="79"/>
        <end position="89"/>
    </location>
</feature>
<sequence>MIFCCPRIPPRSLTRWICMSCRTDTLSPAVSAVRSTISPKDTSKEGRVTRNTTNTRCNTPRTTRHNSSIPRTRRGDSAAQHSSIQNGESPNHKARWNRDWVAGVTNPNIVLPYAASPIISSSSSSGSNVDSRKARKRYTDSLRSKALINAKHRFETLFPVSTLLEAGETVVRVCK</sequence>
<organism evidence="2 3">
    <name type="scientific">Pleurotus eryngii</name>
    <name type="common">Boletus of the steppes</name>
    <dbReference type="NCBI Taxonomy" id="5323"/>
    <lineage>
        <taxon>Eukaryota</taxon>
        <taxon>Fungi</taxon>
        <taxon>Dikarya</taxon>
        <taxon>Basidiomycota</taxon>
        <taxon>Agaricomycotina</taxon>
        <taxon>Agaricomycetes</taxon>
        <taxon>Agaricomycetidae</taxon>
        <taxon>Agaricales</taxon>
        <taxon>Pleurotineae</taxon>
        <taxon>Pleurotaceae</taxon>
        <taxon>Pleurotus</taxon>
    </lineage>
</organism>
<evidence type="ECO:0000256" key="1">
    <source>
        <dbReference type="SAM" id="MobiDB-lite"/>
    </source>
</evidence>
<dbReference type="Proteomes" id="UP000807025">
    <property type="component" value="Unassembled WGS sequence"/>
</dbReference>
<evidence type="ECO:0000313" key="3">
    <source>
        <dbReference type="Proteomes" id="UP000807025"/>
    </source>
</evidence>
<keyword evidence="3" id="KW-1185">Reference proteome</keyword>
<dbReference type="EMBL" id="MU154537">
    <property type="protein sequence ID" value="KAF9498424.1"/>
    <property type="molecule type" value="Genomic_DNA"/>
</dbReference>
<feature type="compositionally biased region" description="Low complexity" evidence="1">
    <location>
        <begin position="49"/>
        <end position="61"/>
    </location>
</feature>